<dbReference type="PANTHER" id="PTHR43369:SF2">
    <property type="entry name" value="PHOSPHORIBOSYLGLYCINAMIDE FORMYLTRANSFERASE"/>
    <property type="match status" value="1"/>
</dbReference>
<reference evidence="6" key="1">
    <citation type="submission" date="2020-05" db="EMBL/GenBank/DDBJ databases">
        <authorList>
            <person name="Chiriac C."/>
            <person name="Salcher M."/>
            <person name="Ghai R."/>
            <person name="Kavagutti S V."/>
        </authorList>
    </citation>
    <scope>NUCLEOTIDE SEQUENCE</scope>
</reference>
<feature type="domain" description="Formyl transferase N-terminal" evidence="5">
    <location>
        <begin position="9"/>
        <end position="192"/>
    </location>
</feature>
<dbReference type="InterPro" id="IPR002376">
    <property type="entry name" value="Formyl_transf_N"/>
</dbReference>
<dbReference type="InterPro" id="IPR004607">
    <property type="entry name" value="GART"/>
</dbReference>
<dbReference type="SUPFAM" id="SSF53328">
    <property type="entry name" value="Formyltransferase"/>
    <property type="match status" value="1"/>
</dbReference>
<dbReference type="InterPro" id="IPR036477">
    <property type="entry name" value="Formyl_transf_N_sf"/>
</dbReference>
<evidence type="ECO:0000256" key="3">
    <source>
        <dbReference type="ARBA" id="ARBA00022679"/>
    </source>
</evidence>
<name>A0A6J6E8T5_9ZZZZ</name>
<evidence type="ECO:0000313" key="6">
    <source>
        <dbReference type="EMBL" id="CAB4571685.1"/>
    </source>
</evidence>
<dbReference type="Pfam" id="PF00551">
    <property type="entry name" value="Formyl_trans_N"/>
    <property type="match status" value="1"/>
</dbReference>
<accession>A0A6J6E8T5</accession>
<gene>
    <name evidence="6" type="ORF">UFOPK1493_02437</name>
</gene>
<dbReference type="EMBL" id="CAEZSR010000099">
    <property type="protein sequence ID" value="CAB4571685.1"/>
    <property type="molecule type" value="Genomic_DNA"/>
</dbReference>
<dbReference type="GO" id="GO:0006189">
    <property type="term" value="P:'de novo' IMP biosynthetic process"/>
    <property type="evidence" value="ECO:0007669"/>
    <property type="project" value="InterPro"/>
</dbReference>
<evidence type="ECO:0000256" key="2">
    <source>
        <dbReference type="ARBA" id="ARBA00012254"/>
    </source>
</evidence>
<dbReference type="HAMAP" id="MF_01930">
    <property type="entry name" value="PurN"/>
    <property type="match status" value="1"/>
</dbReference>
<dbReference type="NCBIfam" id="TIGR00639">
    <property type="entry name" value="PurN"/>
    <property type="match status" value="1"/>
</dbReference>
<organism evidence="6">
    <name type="scientific">freshwater metagenome</name>
    <dbReference type="NCBI Taxonomy" id="449393"/>
    <lineage>
        <taxon>unclassified sequences</taxon>
        <taxon>metagenomes</taxon>
        <taxon>ecological metagenomes</taxon>
    </lineage>
</organism>
<keyword evidence="4" id="KW-0658">Purine biosynthesis</keyword>
<evidence type="ECO:0000256" key="4">
    <source>
        <dbReference type="ARBA" id="ARBA00022755"/>
    </source>
</evidence>
<evidence type="ECO:0000259" key="5">
    <source>
        <dbReference type="Pfam" id="PF00551"/>
    </source>
</evidence>
<evidence type="ECO:0000256" key="1">
    <source>
        <dbReference type="ARBA" id="ARBA00005054"/>
    </source>
</evidence>
<dbReference type="EC" id="2.1.2.2" evidence="2"/>
<dbReference type="GO" id="GO:0005737">
    <property type="term" value="C:cytoplasm"/>
    <property type="evidence" value="ECO:0007669"/>
    <property type="project" value="TreeGrafter"/>
</dbReference>
<dbReference type="CDD" id="cd08645">
    <property type="entry name" value="FMT_core_GART"/>
    <property type="match status" value="1"/>
</dbReference>
<comment type="pathway">
    <text evidence="1">Purine metabolism; IMP biosynthesis via de novo pathway; N(2)-formyl-N(1)-(5-phospho-D-ribosyl)glycinamide from N(1)-(5-phospho-D-ribosyl)glycinamide (10-formyl THF route): step 1/1.</text>
</comment>
<proteinExistence type="inferred from homology"/>
<keyword evidence="3" id="KW-0808">Transferase</keyword>
<dbReference type="PANTHER" id="PTHR43369">
    <property type="entry name" value="PHOSPHORIBOSYLGLYCINAMIDE FORMYLTRANSFERASE"/>
    <property type="match status" value="1"/>
</dbReference>
<protein>
    <recommendedName>
        <fullName evidence="2">phosphoribosylglycinamide formyltransferase 1</fullName>
        <ecNumber evidence="2">2.1.2.2</ecNumber>
    </recommendedName>
</protein>
<sequence>MESRVVLPRLVLMASGNGSNTQAVLDACAAERIPAQVVAVVSDQAEARVLARADAAGVPAVHVGRRAGESRADYDARLADVVSGFAPDYVVLLGWMRILTMNFLGWFPGMVVNLHPALPGELPGTHAIERAFDEFRAGRRTSSGVMVHLVPDEGVDVGPVLAAAAVEIEPDDTLDSFAARVHTTEHRLVVTTLAGLCRDLRPAEDSAVPARRSARPEEIPA</sequence>
<dbReference type="Gene3D" id="3.40.50.170">
    <property type="entry name" value="Formyl transferase, N-terminal domain"/>
    <property type="match status" value="1"/>
</dbReference>
<dbReference type="GO" id="GO:0004644">
    <property type="term" value="F:phosphoribosylglycinamide formyltransferase activity"/>
    <property type="evidence" value="ECO:0007669"/>
    <property type="project" value="UniProtKB-EC"/>
</dbReference>
<dbReference type="AlphaFoldDB" id="A0A6J6E8T5"/>